<dbReference type="KEGG" id="daur:Daura_13725"/>
<sequence>MAAAQLVHDEHYWNYREQTRTSGTLQRTGRLRAWREDGGRLLAMLTVQPYFEDYGCTIPQQVRARFPFSGRLVDVVSYEPGWWGGSCRYHIADPAYASVQRWMSLDARTVARRLGPGFQIDDEADTTFGQLGA</sequence>
<protein>
    <submittedName>
        <fullName evidence="1">Uncharacterized protein</fullName>
    </submittedName>
</protein>
<keyword evidence="2" id="KW-1185">Reference proteome</keyword>
<evidence type="ECO:0000313" key="2">
    <source>
        <dbReference type="Proteomes" id="UP001058003"/>
    </source>
</evidence>
<dbReference type="AlphaFoldDB" id="A0A9Q9INF2"/>
<name>A0A9Q9INF2_9ACTN</name>
<evidence type="ECO:0000313" key="1">
    <source>
        <dbReference type="EMBL" id="UWZ57125.1"/>
    </source>
</evidence>
<dbReference type="EMBL" id="CP073767">
    <property type="protein sequence ID" value="UWZ57125.1"/>
    <property type="molecule type" value="Genomic_DNA"/>
</dbReference>
<accession>A0A9Q9INF2</accession>
<gene>
    <name evidence="1" type="ORF">Daura_13725</name>
</gene>
<proteinExistence type="predicted"/>
<dbReference type="Proteomes" id="UP001058003">
    <property type="component" value="Chromosome"/>
</dbReference>
<organism evidence="1 2">
    <name type="scientific">Dactylosporangium aurantiacum</name>
    <dbReference type="NCBI Taxonomy" id="35754"/>
    <lineage>
        <taxon>Bacteria</taxon>
        <taxon>Bacillati</taxon>
        <taxon>Actinomycetota</taxon>
        <taxon>Actinomycetes</taxon>
        <taxon>Micromonosporales</taxon>
        <taxon>Micromonosporaceae</taxon>
        <taxon>Dactylosporangium</taxon>
    </lineage>
</organism>
<dbReference type="OrthoDB" id="3397625at2"/>
<reference evidence="1" key="1">
    <citation type="submission" date="2021-04" db="EMBL/GenBank/DDBJ databases">
        <title>Dactylosporangium aurantiacum NRRL B-8018 full assembly.</title>
        <authorList>
            <person name="Hartkoorn R.C."/>
            <person name="Beaudoing E."/>
            <person name="Hot D."/>
        </authorList>
    </citation>
    <scope>NUCLEOTIDE SEQUENCE</scope>
    <source>
        <strain evidence="1">NRRL B-8018</strain>
    </source>
</reference>
<dbReference type="RefSeq" id="WP_156089728.1">
    <property type="nucleotide sequence ID" value="NZ_CP073767.1"/>
</dbReference>